<reference evidence="3" key="1">
    <citation type="submission" date="2024-07" db="EMBL/GenBank/DDBJ databases">
        <authorList>
            <person name="Kim Y.J."/>
            <person name="Jeong J.Y."/>
        </authorList>
    </citation>
    <scope>NUCLEOTIDE SEQUENCE</scope>
    <source>
        <strain evidence="3">GIHE-MW2</strain>
    </source>
</reference>
<name>A0AAU8JB28_9CYAN</name>
<evidence type="ECO:0000313" key="3">
    <source>
        <dbReference type="EMBL" id="XCM35516.1"/>
    </source>
</evidence>
<feature type="region of interest" description="Disordered" evidence="1">
    <location>
        <begin position="327"/>
        <end position="362"/>
    </location>
</feature>
<protein>
    <submittedName>
        <fullName evidence="3">CHAD domain-containing protein</fullName>
    </submittedName>
</protein>
<dbReference type="Gene3D" id="1.40.20.10">
    <property type="entry name" value="CHAD domain"/>
    <property type="match status" value="1"/>
</dbReference>
<organism evidence="3">
    <name type="scientific">Planktothricoides raciborskii GIHE-MW2</name>
    <dbReference type="NCBI Taxonomy" id="2792601"/>
    <lineage>
        <taxon>Bacteria</taxon>
        <taxon>Bacillati</taxon>
        <taxon>Cyanobacteriota</taxon>
        <taxon>Cyanophyceae</taxon>
        <taxon>Oscillatoriophycideae</taxon>
        <taxon>Oscillatoriales</taxon>
        <taxon>Oscillatoriaceae</taxon>
        <taxon>Planktothricoides</taxon>
    </lineage>
</organism>
<gene>
    <name evidence="3" type="ORF">ABWT76_004205</name>
</gene>
<feature type="compositionally biased region" description="Polar residues" evidence="1">
    <location>
        <begin position="332"/>
        <end position="341"/>
    </location>
</feature>
<dbReference type="RefSeq" id="WP_354634910.1">
    <property type="nucleotide sequence ID" value="NZ_CP159837.1"/>
</dbReference>
<dbReference type="SMART" id="SM00880">
    <property type="entry name" value="CHAD"/>
    <property type="match status" value="1"/>
</dbReference>
<feature type="domain" description="CHAD" evidence="2">
    <location>
        <begin position="9"/>
        <end position="311"/>
    </location>
</feature>
<dbReference type="Pfam" id="PF05235">
    <property type="entry name" value="CHAD"/>
    <property type="match status" value="1"/>
</dbReference>
<dbReference type="InterPro" id="IPR038186">
    <property type="entry name" value="CHAD_dom_sf"/>
</dbReference>
<dbReference type="PROSITE" id="PS51708">
    <property type="entry name" value="CHAD"/>
    <property type="match status" value="1"/>
</dbReference>
<accession>A0AAU8JB28</accession>
<evidence type="ECO:0000259" key="2">
    <source>
        <dbReference type="PROSITE" id="PS51708"/>
    </source>
</evidence>
<sequence length="362" mass="41423">MKNVTQNNAKTLGDWAYLAIEKHFYKTIKYENDVLKDQDPENLHQMRVGMRRLRSAATGFAPALELPKPAQEKKIGQIARTLGELRDLDVLMAALTDQYAPISPKKERATLEAALTTLAKHRSTIFKKIKKTLKSDRYFHFKESLNQWLKEPTYKPLAVMDIYDVLPDLLLPEVNRFFLQAGWMVGATVTPGDGGFHIELDQEKVEQALTAEGRNLHNLRKQAKRVRYQMSLFTEFYDPDYQAYLADMKMIQDILGYIQDTEVLGATLTNVLGEKFDLVLPNLAAQLAATRYQLWQDWAPLRDRYLQPETRQGFRLTLLHPNSAIANHRQSHTAVENTTPEESLEGKTENGDESDRPSDTSD</sequence>
<dbReference type="AlphaFoldDB" id="A0AAU8JB28"/>
<evidence type="ECO:0000256" key="1">
    <source>
        <dbReference type="SAM" id="MobiDB-lite"/>
    </source>
</evidence>
<dbReference type="PANTHER" id="PTHR39339">
    <property type="entry name" value="SLR1444 PROTEIN"/>
    <property type="match status" value="1"/>
</dbReference>
<dbReference type="EMBL" id="CP159837">
    <property type="protein sequence ID" value="XCM35516.1"/>
    <property type="molecule type" value="Genomic_DNA"/>
</dbReference>
<dbReference type="PANTHER" id="PTHR39339:SF1">
    <property type="entry name" value="CHAD DOMAIN-CONTAINING PROTEIN"/>
    <property type="match status" value="1"/>
</dbReference>
<proteinExistence type="predicted"/>
<feature type="compositionally biased region" description="Basic and acidic residues" evidence="1">
    <location>
        <begin position="344"/>
        <end position="362"/>
    </location>
</feature>
<dbReference type="InterPro" id="IPR007899">
    <property type="entry name" value="CHAD_dom"/>
</dbReference>